<feature type="transmembrane region" description="Helical" evidence="1">
    <location>
        <begin position="217"/>
        <end position="241"/>
    </location>
</feature>
<evidence type="ECO:0000259" key="2">
    <source>
        <dbReference type="Pfam" id="PF08241"/>
    </source>
</evidence>
<dbReference type="Proteomes" id="UP000030428">
    <property type="component" value="Unassembled WGS sequence"/>
</dbReference>
<dbReference type="InterPro" id="IPR029063">
    <property type="entry name" value="SAM-dependent_MTases_sf"/>
</dbReference>
<name>A0A0A6PMM7_9GAMM</name>
<dbReference type="PANTHER" id="PTHR43591:SF24">
    <property type="entry name" value="2-METHOXY-6-POLYPRENYL-1,4-BENZOQUINOL METHYLASE, MITOCHONDRIAL"/>
    <property type="match status" value="1"/>
</dbReference>
<dbReference type="InterPro" id="IPR013216">
    <property type="entry name" value="Methyltransf_11"/>
</dbReference>
<feature type="domain" description="Methyltransferase type 11" evidence="2">
    <location>
        <begin position="62"/>
        <end position="148"/>
    </location>
</feature>
<dbReference type="PANTHER" id="PTHR43591">
    <property type="entry name" value="METHYLTRANSFERASE"/>
    <property type="match status" value="1"/>
</dbReference>
<dbReference type="GO" id="GO:0008757">
    <property type="term" value="F:S-adenosylmethionine-dependent methyltransferase activity"/>
    <property type="evidence" value="ECO:0007669"/>
    <property type="project" value="InterPro"/>
</dbReference>
<accession>A0A0A6PMM7</accession>
<keyword evidence="1" id="KW-1133">Transmembrane helix</keyword>
<reference evidence="3 4" key="1">
    <citation type="journal article" date="2016" name="Front. Microbiol.">
        <title>Single-Cell (Meta-)Genomics of a Dimorphic Candidatus Thiomargarita nelsonii Reveals Genomic Plasticity.</title>
        <authorList>
            <person name="Flood B.E."/>
            <person name="Fliss P."/>
            <person name="Jones D.S."/>
            <person name="Dick G.J."/>
            <person name="Jain S."/>
            <person name="Kaster A.K."/>
            <person name="Winkel M."/>
            <person name="Mussmann M."/>
            <person name="Bailey J."/>
        </authorList>
    </citation>
    <scope>NUCLEOTIDE SEQUENCE [LARGE SCALE GENOMIC DNA]</scope>
    <source>
        <strain evidence="3">Hydrate Ridge</strain>
    </source>
</reference>
<evidence type="ECO:0000256" key="1">
    <source>
        <dbReference type="SAM" id="Phobius"/>
    </source>
</evidence>
<dbReference type="SUPFAM" id="SSF53335">
    <property type="entry name" value="S-adenosyl-L-methionine-dependent methyltransferases"/>
    <property type="match status" value="1"/>
</dbReference>
<keyword evidence="1" id="KW-0812">Transmembrane</keyword>
<protein>
    <recommendedName>
        <fullName evidence="2">Methyltransferase type 11 domain-containing protein</fullName>
    </recommendedName>
</protein>
<dbReference type="CDD" id="cd02440">
    <property type="entry name" value="AdoMet_MTases"/>
    <property type="match status" value="1"/>
</dbReference>
<keyword evidence="1" id="KW-0472">Membrane</keyword>
<evidence type="ECO:0000313" key="3">
    <source>
        <dbReference type="EMBL" id="KHD09037.1"/>
    </source>
</evidence>
<evidence type="ECO:0000313" key="4">
    <source>
        <dbReference type="Proteomes" id="UP000030428"/>
    </source>
</evidence>
<dbReference type="EMBL" id="JSZA02000102">
    <property type="protein sequence ID" value="KHD09037.1"/>
    <property type="molecule type" value="Genomic_DNA"/>
</dbReference>
<sequence>MSIEPSELTQIEMAAGILMLYKTLKKTLAKIRSTPFHPQWFVYRNEHWHHSQIGKQVAGTVLDIGCADQYIKTYIQANHNYIGLDYYQTAVHWYATQPHVYGDAQALPFADNSMDAVLLLDVLEHLPRPEDCIGEIARVLKPSGTFVLQVPFIYPLHDAPLDFHRWTQHGLQKIVQKYGFIIRQQIQIGKPLETAGLLLNIAISKTILNWLQQKNPALILGILAPVVVLSVNLLCWLFSLISPMDDIMPYSYRLVLEKQ</sequence>
<gene>
    <name evidence="3" type="ORF">PN36_22090</name>
</gene>
<keyword evidence="4" id="KW-1185">Reference proteome</keyword>
<proteinExistence type="predicted"/>
<organism evidence="3 4">
    <name type="scientific">Candidatus Thiomargarita nelsonii</name>
    <dbReference type="NCBI Taxonomy" id="1003181"/>
    <lineage>
        <taxon>Bacteria</taxon>
        <taxon>Pseudomonadati</taxon>
        <taxon>Pseudomonadota</taxon>
        <taxon>Gammaproteobacteria</taxon>
        <taxon>Thiotrichales</taxon>
        <taxon>Thiotrichaceae</taxon>
        <taxon>Thiomargarita</taxon>
    </lineage>
</organism>
<comment type="caution">
    <text evidence="3">The sequence shown here is derived from an EMBL/GenBank/DDBJ whole genome shotgun (WGS) entry which is preliminary data.</text>
</comment>
<dbReference type="AlphaFoldDB" id="A0A0A6PMM7"/>
<dbReference type="Gene3D" id="3.40.50.150">
    <property type="entry name" value="Vaccinia Virus protein VP39"/>
    <property type="match status" value="1"/>
</dbReference>
<dbReference type="Pfam" id="PF08241">
    <property type="entry name" value="Methyltransf_11"/>
    <property type="match status" value="1"/>
</dbReference>